<sequence>MKYYLSLCCIIKNEKYLEQFITYYHVLGVEHFYIYDNDSSPKISDRLNNNYFKNLCTIIPFSGKIKQLPAYNDCINKTKNETKWLIIVDGDEYIYPKQDFSLRDFVSKYENYHAIGINWVMFGSSFHEKSQDGILIDKFRHCEDKQNKHIKTICQPKFTISFMDPHHVNLQNKSKYVDPNYNIISGPFNNNHATNKIQINHYHLKSREDLYRKKSLGPTPDRLENFKGPDDAVFHKLNNDIIDNGICDKYLEHLNRFLQENNIRLHS</sequence>
<dbReference type="PANTHER" id="PTHR21461:SF69">
    <property type="entry name" value="GLYCOSYLTRANSFERASE FAMILY 92 PROTEIN"/>
    <property type="match status" value="1"/>
</dbReference>
<keyword evidence="4" id="KW-0812">Transmembrane</keyword>
<keyword evidence="6" id="KW-0472">Membrane</keyword>
<accession>A0A6C0LFV8</accession>
<evidence type="ECO:0000256" key="5">
    <source>
        <dbReference type="ARBA" id="ARBA00022989"/>
    </source>
</evidence>
<name>A0A6C0LFV8_9ZZZZ</name>
<evidence type="ECO:0008006" key="8">
    <source>
        <dbReference type="Google" id="ProtNLM"/>
    </source>
</evidence>
<proteinExistence type="predicted"/>
<dbReference type="PANTHER" id="PTHR21461">
    <property type="entry name" value="GLYCOSYLTRANSFERASE FAMILY 92 PROTEIN"/>
    <property type="match status" value="1"/>
</dbReference>
<keyword evidence="5" id="KW-1133">Transmembrane helix</keyword>
<dbReference type="GO" id="GO:0016757">
    <property type="term" value="F:glycosyltransferase activity"/>
    <property type="evidence" value="ECO:0007669"/>
    <property type="project" value="UniProtKB-KW"/>
</dbReference>
<reference evidence="7" key="1">
    <citation type="journal article" date="2020" name="Nature">
        <title>Giant virus diversity and host interactions through global metagenomics.</title>
        <authorList>
            <person name="Schulz F."/>
            <person name="Roux S."/>
            <person name="Paez-Espino D."/>
            <person name="Jungbluth S."/>
            <person name="Walsh D.A."/>
            <person name="Denef V.J."/>
            <person name="McMahon K.D."/>
            <person name="Konstantinidis K.T."/>
            <person name="Eloe-Fadrosh E.A."/>
            <person name="Kyrpides N.C."/>
            <person name="Woyke T."/>
        </authorList>
    </citation>
    <scope>NUCLEOTIDE SEQUENCE</scope>
    <source>
        <strain evidence="7">GVMAG-M-3300027791-30</strain>
    </source>
</reference>
<dbReference type="EMBL" id="MN740474">
    <property type="protein sequence ID" value="QHU28708.1"/>
    <property type="molecule type" value="Genomic_DNA"/>
</dbReference>
<comment type="subcellular location">
    <subcellularLocation>
        <location evidence="1">Membrane</location>
        <topology evidence="1">Single-pass membrane protein</topology>
    </subcellularLocation>
</comment>
<keyword evidence="3" id="KW-0808">Transferase</keyword>
<dbReference type="GO" id="GO:0005737">
    <property type="term" value="C:cytoplasm"/>
    <property type="evidence" value="ECO:0007669"/>
    <property type="project" value="TreeGrafter"/>
</dbReference>
<protein>
    <recommendedName>
        <fullName evidence="8">Glycosyltransferase 2-like domain-containing protein</fullName>
    </recommendedName>
</protein>
<evidence type="ECO:0000256" key="3">
    <source>
        <dbReference type="ARBA" id="ARBA00022679"/>
    </source>
</evidence>
<dbReference type="GO" id="GO:0016020">
    <property type="term" value="C:membrane"/>
    <property type="evidence" value="ECO:0007669"/>
    <property type="project" value="UniProtKB-SubCell"/>
</dbReference>
<dbReference type="AlphaFoldDB" id="A0A6C0LFV8"/>
<keyword evidence="2" id="KW-0328">Glycosyltransferase</keyword>
<dbReference type="Pfam" id="PF01697">
    <property type="entry name" value="Glyco_transf_92"/>
    <property type="match status" value="1"/>
</dbReference>
<evidence type="ECO:0000256" key="1">
    <source>
        <dbReference type="ARBA" id="ARBA00004167"/>
    </source>
</evidence>
<evidence type="ECO:0000256" key="4">
    <source>
        <dbReference type="ARBA" id="ARBA00022692"/>
    </source>
</evidence>
<dbReference type="SUPFAM" id="SSF53448">
    <property type="entry name" value="Nucleotide-diphospho-sugar transferases"/>
    <property type="match status" value="1"/>
</dbReference>
<evidence type="ECO:0000313" key="7">
    <source>
        <dbReference type="EMBL" id="QHU28708.1"/>
    </source>
</evidence>
<dbReference type="InterPro" id="IPR008166">
    <property type="entry name" value="Glyco_transf_92"/>
</dbReference>
<evidence type="ECO:0000256" key="2">
    <source>
        <dbReference type="ARBA" id="ARBA00022676"/>
    </source>
</evidence>
<dbReference type="InterPro" id="IPR029044">
    <property type="entry name" value="Nucleotide-diphossugar_trans"/>
</dbReference>
<organism evidence="7">
    <name type="scientific">viral metagenome</name>
    <dbReference type="NCBI Taxonomy" id="1070528"/>
    <lineage>
        <taxon>unclassified sequences</taxon>
        <taxon>metagenomes</taxon>
        <taxon>organismal metagenomes</taxon>
    </lineage>
</organism>
<evidence type="ECO:0000256" key="6">
    <source>
        <dbReference type="ARBA" id="ARBA00023136"/>
    </source>
</evidence>